<name>A0A0R2LDP9_9LACO</name>
<evidence type="ECO:0000256" key="2">
    <source>
        <dbReference type="ARBA" id="ARBA00022840"/>
    </source>
</evidence>
<dbReference type="SMART" id="SM00534">
    <property type="entry name" value="MUTSac"/>
    <property type="match status" value="1"/>
</dbReference>
<keyword evidence="3" id="KW-0238">DNA-binding</keyword>
<dbReference type="Proteomes" id="UP000051006">
    <property type="component" value="Unassembled WGS sequence"/>
</dbReference>
<evidence type="ECO:0000313" key="5">
    <source>
        <dbReference type="EMBL" id="KRO00031.1"/>
    </source>
</evidence>
<keyword evidence="1" id="KW-0547">Nucleotide-binding</keyword>
<dbReference type="GO" id="GO:0005829">
    <property type="term" value="C:cytosol"/>
    <property type="evidence" value="ECO:0007669"/>
    <property type="project" value="TreeGrafter"/>
</dbReference>
<reference evidence="5 6" key="1">
    <citation type="journal article" date="2015" name="Genome Announc.">
        <title>Expanding the biotechnology potential of lactobacilli through comparative genomics of 213 strains and associated genera.</title>
        <authorList>
            <person name="Sun Z."/>
            <person name="Harris H.M."/>
            <person name="McCann A."/>
            <person name="Guo C."/>
            <person name="Argimon S."/>
            <person name="Zhang W."/>
            <person name="Yang X."/>
            <person name="Jeffery I.B."/>
            <person name="Cooney J.C."/>
            <person name="Kagawa T.F."/>
            <person name="Liu W."/>
            <person name="Song Y."/>
            <person name="Salvetti E."/>
            <person name="Wrobel A."/>
            <person name="Rasinkangas P."/>
            <person name="Parkhill J."/>
            <person name="Rea M.C."/>
            <person name="O'Sullivan O."/>
            <person name="Ritari J."/>
            <person name="Douillard F.P."/>
            <person name="Paul Ross R."/>
            <person name="Yang R."/>
            <person name="Briner A.E."/>
            <person name="Felis G.E."/>
            <person name="de Vos W.M."/>
            <person name="Barrangou R."/>
            <person name="Klaenhammer T.R."/>
            <person name="Caufield P.W."/>
            <person name="Cui Y."/>
            <person name="Zhang H."/>
            <person name="O'Toole P.W."/>
        </authorList>
    </citation>
    <scope>NUCLEOTIDE SEQUENCE [LARGE SCALE GENOMIC DNA]</scope>
    <source>
        <strain evidence="5 6">DSM 24716</strain>
    </source>
</reference>
<dbReference type="RefSeq" id="WP_057880188.1">
    <property type="nucleotide sequence ID" value="NZ_JQCF01000005.1"/>
</dbReference>
<gene>
    <name evidence="5" type="ORF">IV57_GL002046</name>
</gene>
<keyword evidence="2" id="KW-0067">ATP-binding</keyword>
<dbReference type="OrthoDB" id="9808166at2"/>
<dbReference type="InterPro" id="IPR000432">
    <property type="entry name" value="DNA_mismatch_repair_MutS_C"/>
</dbReference>
<keyword evidence="6" id="KW-1185">Reference proteome</keyword>
<dbReference type="PATRIC" id="fig|993692.3.peg.2078"/>
<sequence>MKTTLISPTDLDLSKFELSDLQEDVFEDLELKPILETMSDKDKFLNNTILKTWFTPLKTNEELLYRQAAVKDAVTHPQEIHDLYQVVIDTIKTVRSEFWSLDSGSASYKLHSFSRQIDIYLNYIAKLKEFSNTDWQSKNFQEFFTRLTQIFPPDALNTMHALIDNIVTNSTYSYPVKLNKNFGSDISDLDFNKKAGRFSGMMGSVMTRFDKKEANFMIPERDDDSSNALGHYNNVADLSLATKVVNTKYELEKFFNELQFQVGFLLGSVRLKNSLPNINISYPTVNSKTAITGLKNVVLLISEDSPSMVVGNDLEGPNMSLVIISGTNQGGKTTTLRSIGQAQLMMDAGMYVFADNYQAPLYDQICTHFKREEDSRLTSGKLDNELSRMSNIVKNIKSKSLVLMNESFSSTNEHEGSQINAQVVSGLVNSGTTVISVTHQFEFSKMLSLNDDIEPIFLRPERDQNGHRSFKLLKGTPLKTSFGIDIYDRVFGTNTK</sequence>
<dbReference type="PANTHER" id="PTHR11361">
    <property type="entry name" value="DNA MISMATCH REPAIR PROTEIN MUTS FAMILY MEMBER"/>
    <property type="match status" value="1"/>
</dbReference>
<dbReference type="GO" id="GO:0140664">
    <property type="term" value="F:ATP-dependent DNA damage sensor activity"/>
    <property type="evidence" value="ECO:0007669"/>
    <property type="project" value="InterPro"/>
</dbReference>
<organism evidence="5 6">
    <name type="scientific">Companilactobacillus kimchiensis</name>
    <dbReference type="NCBI Taxonomy" id="993692"/>
    <lineage>
        <taxon>Bacteria</taxon>
        <taxon>Bacillati</taxon>
        <taxon>Bacillota</taxon>
        <taxon>Bacilli</taxon>
        <taxon>Lactobacillales</taxon>
        <taxon>Lactobacillaceae</taxon>
        <taxon>Companilactobacillus</taxon>
    </lineage>
</organism>
<feature type="domain" description="DNA mismatch repair proteins mutS family" evidence="4">
    <location>
        <begin position="319"/>
        <end position="495"/>
    </location>
</feature>
<evidence type="ECO:0000259" key="4">
    <source>
        <dbReference type="SMART" id="SM00534"/>
    </source>
</evidence>
<dbReference type="EMBL" id="JQCF01000005">
    <property type="protein sequence ID" value="KRO00031.1"/>
    <property type="molecule type" value="Genomic_DNA"/>
</dbReference>
<dbReference type="InterPro" id="IPR027417">
    <property type="entry name" value="P-loop_NTPase"/>
</dbReference>
<protein>
    <submittedName>
        <fullName evidence="5">DNA mismatch repair protein MutS</fullName>
    </submittedName>
</protein>
<dbReference type="GO" id="GO:0030983">
    <property type="term" value="F:mismatched DNA binding"/>
    <property type="evidence" value="ECO:0007669"/>
    <property type="project" value="InterPro"/>
</dbReference>
<comment type="caution">
    <text evidence="5">The sequence shown here is derived from an EMBL/GenBank/DDBJ whole genome shotgun (WGS) entry which is preliminary data.</text>
</comment>
<dbReference type="Pfam" id="PF00488">
    <property type="entry name" value="MutS_V"/>
    <property type="match status" value="1"/>
</dbReference>
<proteinExistence type="predicted"/>
<dbReference type="GO" id="GO:0005524">
    <property type="term" value="F:ATP binding"/>
    <property type="evidence" value="ECO:0007669"/>
    <property type="project" value="UniProtKB-KW"/>
</dbReference>
<dbReference type="PANTHER" id="PTHR11361:SF34">
    <property type="entry name" value="DNA MISMATCH REPAIR PROTEIN MSH1, MITOCHONDRIAL"/>
    <property type="match status" value="1"/>
</dbReference>
<dbReference type="Gene3D" id="3.40.50.300">
    <property type="entry name" value="P-loop containing nucleotide triphosphate hydrolases"/>
    <property type="match status" value="1"/>
</dbReference>
<dbReference type="GO" id="GO:0006298">
    <property type="term" value="P:mismatch repair"/>
    <property type="evidence" value="ECO:0007669"/>
    <property type="project" value="InterPro"/>
</dbReference>
<evidence type="ECO:0000256" key="1">
    <source>
        <dbReference type="ARBA" id="ARBA00022741"/>
    </source>
</evidence>
<dbReference type="SUPFAM" id="SSF52540">
    <property type="entry name" value="P-loop containing nucleoside triphosphate hydrolases"/>
    <property type="match status" value="1"/>
</dbReference>
<dbReference type="InterPro" id="IPR045076">
    <property type="entry name" value="MutS"/>
</dbReference>
<dbReference type="AlphaFoldDB" id="A0A0R2LDP9"/>
<accession>A0A0R2LDP9</accession>
<evidence type="ECO:0000256" key="3">
    <source>
        <dbReference type="ARBA" id="ARBA00023125"/>
    </source>
</evidence>
<dbReference type="STRING" id="993692.IV57_GL002046"/>
<evidence type="ECO:0000313" key="6">
    <source>
        <dbReference type="Proteomes" id="UP000051006"/>
    </source>
</evidence>